<name>A0A0E3L8H6_9EURY</name>
<dbReference type="Proteomes" id="UP000033111">
    <property type="component" value="Chromosome"/>
</dbReference>
<dbReference type="EMBL" id="CP009506">
    <property type="protein sequence ID" value="AKB28536.1"/>
    <property type="molecule type" value="Genomic_DNA"/>
</dbReference>
<dbReference type="SMART" id="SM01325">
    <property type="entry name" value="DUF3160"/>
    <property type="match status" value="1"/>
</dbReference>
<dbReference type="RefSeq" id="WP_048171975.1">
    <property type="nucleotide sequence ID" value="NZ_CP009506.1"/>
</dbReference>
<dbReference type="Pfam" id="PF11369">
    <property type="entry name" value="DUF3160"/>
    <property type="match status" value="1"/>
</dbReference>
<dbReference type="InterPro" id="IPR016626">
    <property type="entry name" value="UCP014897_arc"/>
</dbReference>
<dbReference type="PIRSF" id="PIRSF014897">
    <property type="entry name" value="UCP014897"/>
    <property type="match status" value="1"/>
</dbReference>
<dbReference type="AlphaFoldDB" id="A0A0E3L8H6"/>
<keyword evidence="2" id="KW-1185">Reference proteome</keyword>
<dbReference type="KEGG" id="msw:MSSIT_1817"/>
<gene>
    <name evidence="1" type="ORF">MSSIT_1817</name>
</gene>
<dbReference type="InterPro" id="IPR022601">
    <property type="entry name" value="DUF3160"/>
</dbReference>
<organism evidence="1 2">
    <name type="scientific">Methanosarcina siciliae T4/M</name>
    <dbReference type="NCBI Taxonomy" id="1434120"/>
    <lineage>
        <taxon>Archaea</taxon>
        <taxon>Methanobacteriati</taxon>
        <taxon>Methanobacteriota</taxon>
        <taxon>Stenosarchaea group</taxon>
        <taxon>Methanomicrobia</taxon>
        <taxon>Methanosarcinales</taxon>
        <taxon>Methanosarcinaceae</taxon>
        <taxon>Methanosarcina</taxon>
    </lineage>
</organism>
<dbReference type="PATRIC" id="fig|1434120.4.peg.2322"/>
<dbReference type="GeneID" id="24860659"/>
<sequence>MDPKIKFASVYLILLLFVFFAGCSGNETEQNTPGYTADVLKTEAVTFSGMLGQGAYLPVNYSQEALDVELKAPSYELPLETDKISNYAAFSGKIPLNESALEMLERNGFVVIKNPYDSSEEDITSMYVTLKDEEIPVFITTDSLLHLYHIQFDETLRQIEEKEFYDTLWETDLALLNSSIEEYNSASGEEKEAARRNVAYFAVALSLIQPKPEQVQVADEPYGFVDEALFPAGSVEKYQFEIPSFVKENADAELALIEAHEGFALSPIFLYEEDYSQYVPRGHYTRSEKLQNYFRAFMWHGRMSMLLKDSLIQSEDPAKDARIQTIQASLISSQLENSPELLENWDRIYGVTAFYVGFSDDLGPYEYMEAMDRVFGNEEREFNATSVEELKAVLAENQGPQIYGGTGNCVLQPPFTPEQADECLENTTGFRFMGQRFIPDSYMFSNLVGAYTGEYTGDYTKEAEVPFTLVISGAGRPIRGFPRGLDAMALLGSERAVYWLDELNDSSYENYSVRYGELDTEFSNFSTADWNRNLYWSWLYSLQPLLKDYGEGYPTFMQTDAWQDKELSTSLASWTELRHDTILYTKQSYIVLESAMDLPEEKTVVGYVEPVPDFYARLLALTKMTNQGLDEMDVLDPRSKARLANLENILSRLQEISEKELENEELTEEDYEFIKNFGDQLESVIADVDEKARKTTIVADVHTDGNTGDVLEEGTGYVDMVVVAYKLPDDRILIGAGPVFSYYEFKQPMSERLTDEKWREMLEEEPPETPEWTSAYIS</sequence>
<evidence type="ECO:0000313" key="1">
    <source>
        <dbReference type="EMBL" id="AKB28536.1"/>
    </source>
</evidence>
<proteinExistence type="predicted"/>
<protein>
    <submittedName>
        <fullName evidence="1">dTDP-D-glucose 4,6-dehydratase</fullName>
    </submittedName>
</protein>
<evidence type="ECO:0000313" key="2">
    <source>
        <dbReference type="Proteomes" id="UP000033111"/>
    </source>
</evidence>
<dbReference type="OrthoDB" id="147074at2157"/>
<reference evidence="1 2" key="1">
    <citation type="submission" date="2014-07" db="EMBL/GenBank/DDBJ databases">
        <title>Methanogenic archaea and the global carbon cycle.</title>
        <authorList>
            <person name="Henriksen J.R."/>
            <person name="Luke J."/>
            <person name="Reinhart S."/>
            <person name="Benedict M.N."/>
            <person name="Youngblut N.D."/>
            <person name="Metcalf M.E."/>
            <person name="Whitaker R.J."/>
            <person name="Metcalf W.W."/>
        </authorList>
    </citation>
    <scope>NUCLEOTIDE SEQUENCE [LARGE SCALE GENOMIC DNA]</scope>
    <source>
        <strain evidence="1 2">T4/M</strain>
    </source>
</reference>
<accession>A0A0E3L8H6</accession>
<dbReference type="HOGENOM" id="CLU_015670_1_0_2"/>
<dbReference type="PROSITE" id="PS51257">
    <property type="entry name" value="PROKAR_LIPOPROTEIN"/>
    <property type="match status" value="1"/>
</dbReference>